<dbReference type="RefSeq" id="WP_165257667.1">
    <property type="nucleotide sequence ID" value="NZ_JAAKZY010000027.1"/>
</dbReference>
<dbReference type="Proteomes" id="UP000472335">
    <property type="component" value="Unassembled WGS sequence"/>
</dbReference>
<dbReference type="GO" id="GO:0042597">
    <property type="term" value="C:periplasmic space"/>
    <property type="evidence" value="ECO:0007669"/>
    <property type="project" value="InterPro"/>
</dbReference>
<evidence type="ECO:0000259" key="4">
    <source>
        <dbReference type="Pfam" id="PF05426"/>
    </source>
</evidence>
<keyword evidence="2 5" id="KW-0456">Lyase</keyword>
<evidence type="ECO:0000256" key="2">
    <source>
        <dbReference type="ARBA" id="ARBA00023239"/>
    </source>
</evidence>
<dbReference type="GO" id="GO:0016829">
    <property type="term" value="F:lyase activity"/>
    <property type="evidence" value="ECO:0007669"/>
    <property type="project" value="UniProtKB-KW"/>
</dbReference>
<evidence type="ECO:0000256" key="3">
    <source>
        <dbReference type="SAM" id="SignalP"/>
    </source>
</evidence>
<comment type="caution">
    <text evidence="5">The sequence shown here is derived from an EMBL/GenBank/DDBJ whole genome shotgun (WGS) entry which is preliminary data.</text>
</comment>
<dbReference type="InterPro" id="IPR008397">
    <property type="entry name" value="Alginate_lyase_dom"/>
</dbReference>
<keyword evidence="1 3" id="KW-0732">Signal</keyword>
<dbReference type="InterPro" id="IPR008929">
    <property type="entry name" value="Chondroitin_lyas"/>
</dbReference>
<feature type="signal peptide" evidence="3">
    <location>
        <begin position="1"/>
        <end position="21"/>
    </location>
</feature>
<feature type="domain" description="Alginate lyase" evidence="4">
    <location>
        <begin position="80"/>
        <end position="364"/>
    </location>
</feature>
<proteinExistence type="predicted"/>
<protein>
    <submittedName>
        <fullName evidence="5">Alginate lyase family protein</fullName>
    </submittedName>
</protein>
<reference evidence="5 6" key="1">
    <citation type="submission" date="2020-02" db="EMBL/GenBank/DDBJ databases">
        <title>Whole-genome analyses of novel actinobacteria.</title>
        <authorList>
            <person name="Sahin N."/>
            <person name="Gencbay T."/>
        </authorList>
    </citation>
    <scope>NUCLEOTIDE SEQUENCE [LARGE SCALE GENOMIC DNA]</scope>
    <source>
        <strain evidence="5 6">HC44</strain>
    </source>
</reference>
<feature type="chain" id="PRO_5038437261" evidence="3">
    <location>
        <begin position="22"/>
        <end position="421"/>
    </location>
</feature>
<evidence type="ECO:0000256" key="1">
    <source>
        <dbReference type="ARBA" id="ARBA00022729"/>
    </source>
</evidence>
<dbReference type="EMBL" id="JAAKZY010000027">
    <property type="protein sequence ID" value="NGO08214.1"/>
    <property type="molecule type" value="Genomic_DNA"/>
</dbReference>
<dbReference type="Gene3D" id="1.50.10.100">
    <property type="entry name" value="Chondroitin AC/alginate lyase"/>
    <property type="match status" value="1"/>
</dbReference>
<dbReference type="Pfam" id="PF05426">
    <property type="entry name" value="Alginate_lyase"/>
    <property type="match status" value="1"/>
</dbReference>
<organism evidence="5 6">
    <name type="scientific">Streptomyces scabichelini</name>
    <dbReference type="NCBI Taxonomy" id="2711217"/>
    <lineage>
        <taxon>Bacteria</taxon>
        <taxon>Bacillati</taxon>
        <taxon>Actinomycetota</taxon>
        <taxon>Actinomycetes</taxon>
        <taxon>Kitasatosporales</taxon>
        <taxon>Streptomycetaceae</taxon>
        <taxon>Streptomyces</taxon>
    </lineage>
</organism>
<name>A0A6G4V2X8_9ACTN</name>
<dbReference type="SUPFAM" id="SSF48230">
    <property type="entry name" value="Chondroitin AC/alginate lyase"/>
    <property type="match status" value="1"/>
</dbReference>
<keyword evidence="6" id="KW-1185">Reference proteome</keyword>
<evidence type="ECO:0000313" key="6">
    <source>
        <dbReference type="Proteomes" id="UP000472335"/>
    </source>
</evidence>
<dbReference type="AlphaFoldDB" id="A0A6G4V2X8"/>
<gene>
    <name evidence="5" type="ORF">G5C60_11325</name>
</gene>
<evidence type="ECO:0000313" key="5">
    <source>
        <dbReference type="EMBL" id="NGO08214.1"/>
    </source>
</evidence>
<sequence>MSARLRLAVLLTALATFAALAVPSVSARPAPKAPQTAVLDGERLQRTKLRLEHGDRQLKSRLRDLTARADKWLDQGPWTVVDKPKPAPGGDVHDYLSQAPYWWPSKEPTADNPWGCPYVQRDGERNPEVDTGTDRQDVGKVFAASYDLTLAWYYTGKRAYAEKAASVLRTWFLDPATRMNPNLDHAQFIPCKYDGRAIGIIDFSQAYTSVVDAIAILDTGAPGWTRADRSEMREWNEDFRDWLIHSDFGKEEAAADNNHGTFYDMQLAALAYATGDKDLARRTVLDARAKRIDPQIAADGSQPQELRRTRSWHYATFSLVAYTRLAAIGRHVGVDLWAYEGPDGQSLFKAVDYLLPAATGKAEWPHPELQFQRFAASDIVHAAADAGDPAAKAAVPKLETPPGGDLWALRPAAEQLDSIAG</sequence>
<accession>A0A6G4V2X8</accession>